<dbReference type="InterPro" id="IPR036770">
    <property type="entry name" value="Ankyrin_rpt-contain_sf"/>
</dbReference>
<dbReference type="Proteomes" id="UP000002287">
    <property type="component" value="Chromosome 1"/>
</dbReference>
<feature type="repeat" description="ANK" evidence="1">
    <location>
        <begin position="161"/>
        <end position="194"/>
    </location>
</feature>
<dbReference type="KEGG" id="bvi:Bcep1808_2140"/>
<dbReference type="SUPFAM" id="SSF48403">
    <property type="entry name" value="Ankyrin repeat"/>
    <property type="match status" value="1"/>
</dbReference>
<dbReference type="AlphaFoldDB" id="A4JFT9"/>
<name>A4JFT9_BURVG</name>
<dbReference type="Pfam" id="PF12796">
    <property type="entry name" value="Ank_2"/>
    <property type="match status" value="2"/>
</dbReference>
<feature type="compositionally biased region" description="Basic and acidic residues" evidence="2">
    <location>
        <begin position="37"/>
        <end position="58"/>
    </location>
</feature>
<proteinExistence type="predicted"/>
<dbReference type="InterPro" id="IPR002110">
    <property type="entry name" value="Ankyrin_rpt"/>
</dbReference>
<dbReference type="Gene3D" id="1.25.40.20">
    <property type="entry name" value="Ankyrin repeat-containing domain"/>
    <property type="match status" value="4"/>
</dbReference>
<feature type="region of interest" description="Disordered" evidence="2">
    <location>
        <begin position="35"/>
        <end position="58"/>
    </location>
</feature>
<reference evidence="4" key="1">
    <citation type="submission" date="2007-03" db="EMBL/GenBank/DDBJ databases">
        <title>Complete sequence of chromosome 1 of Burkholderia vietnamiensis G4.</title>
        <authorList>
            <consortium name="US DOE Joint Genome Institute"/>
            <person name="Copeland A."/>
            <person name="Lucas S."/>
            <person name="Lapidus A."/>
            <person name="Barry K."/>
            <person name="Detter J.C."/>
            <person name="Glavina del Rio T."/>
            <person name="Hammon N."/>
            <person name="Israni S."/>
            <person name="Dalin E."/>
            <person name="Tice H."/>
            <person name="Pitluck S."/>
            <person name="Chain P."/>
            <person name="Malfatti S."/>
            <person name="Shin M."/>
            <person name="Vergez L."/>
            <person name="Schmutz J."/>
            <person name="Larimer F."/>
            <person name="Land M."/>
            <person name="Hauser L."/>
            <person name="Kyrpides N."/>
            <person name="Tiedje J."/>
            <person name="Richardson P."/>
        </authorList>
    </citation>
    <scope>NUCLEOTIDE SEQUENCE [LARGE SCALE GENOMIC DNA]</scope>
    <source>
        <strain evidence="4">G4 / LMG 22486</strain>
    </source>
</reference>
<dbReference type="Pfam" id="PF13637">
    <property type="entry name" value="Ank_4"/>
    <property type="match status" value="1"/>
</dbReference>
<dbReference type="PANTHER" id="PTHR24133">
    <property type="entry name" value="ANKYRIN DOMAIN-CONTAINING"/>
    <property type="match status" value="1"/>
</dbReference>
<evidence type="ECO:0000313" key="4">
    <source>
        <dbReference type="Proteomes" id="UP000002287"/>
    </source>
</evidence>
<dbReference type="PROSITE" id="PS50088">
    <property type="entry name" value="ANK_REPEAT"/>
    <property type="match status" value="2"/>
</dbReference>
<gene>
    <name evidence="3" type="ordered locus">Bcep1808_2140</name>
</gene>
<evidence type="ECO:0000313" key="3">
    <source>
        <dbReference type="EMBL" id="ABO55142.1"/>
    </source>
</evidence>
<dbReference type="InterPro" id="IPR052391">
    <property type="entry name" value="E3_Ligase-Neurotoxin"/>
</dbReference>
<organism evidence="3 4">
    <name type="scientific">Burkholderia vietnamiensis (strain G4 / LMG 22486)</name>
    <name type="common">Burkholderia cepacia (strain R1808)</name>
    <dbReference type="NCBI Taxonomy" id="269482"/>
    <lineage>
        <taxon>Bacteria</taxon>
        <taxon>Pseudomonadati</taxon>
        <taxon>Pseudomonadota</taxon>
        <taxon>Betaproteobacteria</taxon>
        <taxon>Burkholderiales</taxon>
        <taxon>Burkholderiaceae</taxon>
        <taxon>Burkholderia</taxon>
        <taxon>Burkholderia cepacia complex</taxon>
    </lineage>
</organism>
<feature type="repeat" description="ANK" evidence="1">
    <location>
        <begin position="448"/>
        <end position="480"/>
    </location>
</feature>
<sequence>MQAETQTLSEPASIEENLLESLRARATLARTELIQEDSMHTRARAPEMSRSTPERDIESSVFAPNEWGDAYADVAPEWQLDEHVGAESGFDLADAIGDGRDREVLAALASGASPEGDETLAWAPLHTAAAMDNGVMCAALVDAGADIERPFNEENGQGFNDGWTALHWSAHEQAQGHATRALLARGANPLARSAAGDLPLHVAARQGSAQASEALLDALRAQERSWEAQSTLSSTDRRQAASPLTEALFARNALGQTPLELAAQNVFDAAPSVSSTDRNASLPSTSRGADAAWSVARQLVRSGADPAVRGAQGDTLLHLAIRRGDEELVDLVCAACVKKATTGDRVAALAPLVARDALGAAPLHLAVRRGQSAVSETLIAAVRAIAPDANAANDALNARNAEGETALHVAATGYASIHESAFADARRRVDLVDRLAAAGLDVNAQDAQGNTPLHRAAAQINLPACRSLLARNAEASLGIQNIFKETLINGPTSEVAGEMASNFLDDEANRRSIQ</sequence>
<dbReference type="SMART" id="SM00248">
    <property type="entry name" value="ANK"/>
    <property type="match status" value="8"/>
</dbReference>
<accession>A4JFT9</accession>
<dbReference type="PANTHER" id="PTHR24133:SF40">
    <property type="entry name" value="ANKYRIN REPEAT DOMAIN 44"/>
    <property type="match status" value="1"/>
</dbReference>
<dbReference type="EMBL" id="CP000614">
    <property type="protein sequence ID" value="ABO55142.1"/>
    <property type="molecule type" value="Genomic_DNA"/>
</dbReference>
<keyword evidence="1" id="KW-0040">ANK repeat</keyword>
<dbReference type="eggNOG" id="COG0666">
    <property type="taxonomic scope" value="Bacteria"/>
</dbReference>
<evidence type="ECO:0000256" key="2">
    <source>
        <dbReference type="SAM" id="MobiDB-lite"/>
    </source>
</evidence>
<evidence type="ECO:0000256" key="1">
    <source>
        <dbReference type="PROSITE-ProRule" id="PRU00023"/>
    </source>
</evidence>
<protein>
    <submittedName>
        <fullName evidence="3">Ankyrin</fullName>
    </submittedName>
</protein>
<dbReference type="HOGENOM" id="CLU_529641_0_0_4"/>